<name>A0ABY4S6V7_AQUTE</name>
<organism evidence="1 2">
    <name type="scientific">Aquincola tertiaricarbonis</name>
    <dbReference type="NCBI Taxonomy" id="391953"/>
    <lineage>
        <taxon>Bacteria</taxon>
        <taxon>Pseudomonadati</taxon>
        <taxon>Pseudomonadota</taxon>
        <taxon>Betaproteobacteria</taxon>
        <taxon>Burkholderiales</taxon>
        <taxon>Sphaerotilaceae</taxon>
        <taxon>Aquincola</taxon>
    </lineage>
</organism>
<reference evidence="1" key="1">
    <citation type="submission" date="2022-05" db="EMBL/GenBank/DDBJ databases">
        <title>An RpoN-dependent PEP-CTERM gene is involved in floc formation of an Aquincola tertiaricarbonis strain.</title>
        <authorList>
            <person name="Qiu D."/>
            <person name="Xia M."/>
        </authorList>
    </citation>
    <scope>NUCLEOTIDE SEQUENCE</scope>
    <source>
        <strain evidence="1">RN12</strain>
    </source>
</reference>
<proteinExistence type="predicted"/>
<evidence type="ECO:0000313" key="1">
    <source>
        <dbReference type="EMBL" id="URI07772.1"/>
    </source>
</evidence>
<gene>
    <name evidence="1" type="ORF">MW290_03990</name>
</gene>
<dbReference type="Proteomes" id="UP001056201">
    <property type="component" value="Chromosome 1"/>
</dbReference>
<evidence type="ECO:0000313" key="2">
    <source>
        <dbReference type="Proteomes" id="UP001056201"/>
    </source>
</evidence>
<dbReference type="RefSeq" id="WP_250196003.1">
    <property type="nucleotide sequence ID" value="NZ_CP097635.1"/>
</dbReference>
<keyword evidence="2" id="KW-1185">Reference proteome</keyword>
<dbReference type="EMBL" id="CP097635">
    <property type="protein sequence ID" value="URI07772.1"/>
    <property type="molecule type" value="Genomic_DNA"/>
</dbReference>
<protein>
    <submittedName>
        <fullName evidence="1">Uncharacterized protein</fullName>
    </submittedName>
</protein>
<sequence length="165" mass="17957">MMPIKRRWRVRAYSRLNESALPRPRVIMFSDRRRLRRWAAQVLLVWLFGLAMGVANACALGEPAHHRSEVATTPAADAVQKHEHGNEQGDLAKINCLDFCEKSSIGAPQLKVVGDGLAALGFALPVSHTLSAAGQAEHSVDQLVVDSPNLPGGPPPRIAFQRLAL</sequence>
<accession>A0ABY4S6V7</accession>